<proteinExistence type="predicted"/>
<accession>A0A6C2UFF2</accession>
<dbReference type="Pfam" id="PF11306">
    <property type="entry name" value="DUF3108"/>
    <property type="match status" value="1"/>
</dbReference>
<dbReference type="PROSITE" id="PS50005">
    <property type="entry name" value="TPR"/>
    <property type="match status" value="1"/>
</dbReference>
<dbReference type="RefSeq" id="WP_136083384.1">
    <property type="nucleotide sequence ID" value="NZ_CAAHFG010000005.1"/>
</dbReference>
<keyword evidence="2" id="KW-0732">Signal</keyword>
<dbReference type="PROSITE" id="PS51257">
    <property type="entry name" value="PROKAR_LIPOPROTEIN"/>
    <property type="match status" value="1"/>
</dbReference>
<dbReference type="EMBL" id="CAAHFG010000005">
    <property type="protein sequence ID" value="VGO17926.1"/>
    <property type="molecule type" value="Genomic_DNA"/>
</dbReference>
<keyword evidence="1" id="KW-0802">TPR repeat</keyword>
<name>A0A6C2UFF2_PONDE</name>
<dbReference type="InterPro" id="IPR011990">
    <property type="entry name" value="TPR-like_helical_dom_sf"/>
</dbReference>
<feature type="repeat" description="TPR" evidence="1">
    <location>
        <begin position="348"/>
        <end position="381"/>
    </location>
</feature>
<protein>
    <submittedName>
        <fullName evidence="3">Uncharacterized protein</fullName>
    </submittedName>
</protein>
<feature type="signal peptide" evidence="2">
    <location>
        <begin position="1"/>
        <end position="23"/>
    </location>
</feature>
<sequence>MKTGNLIGCVVVGSCLLVQGAFAAPGSDDADKMVVYEVNRSVADFPMEEDFSTPESAYAAINRVMAKSGNAADWDRVSGKSQKKNQEFSDRGTMWTEAFIREVNVYKGVVARVFAQVRTKDGEVKFDQRSVILKDGQWFNQGQDGLVDSLEEARAIFEKKKERLNPSWKSRQNRMAREYAAAHPDEFRAAATRLFEAIRTAGRITDHEEMIKHLDESNIYYTVHSDYPAWTAWIYRSFKDNPIVDVSLGEPLIEGEELPAFPYSLTLEDGTKLEGRLPFKYYPQGNSWCGIEGLDWHLKPARVRPAGPIAVLLEQGIYTEETVGDLSRAIEIYSEIVDADQANRKVVAEALFRLGRCYVEEGKTAEAVRELRKIVNHYLDQERYVRRAEKLIDKISFHEDFQMPFFPQVVDCRLLFAIQMDLEDSPKVKVGPTLTCYQTDMVSLSLNLKSTLEGKIDCFDLVRRPVGGAIGESMVETVDGSFRSGYERSLENEKPGLYDCEVIGYQGTKVVTHYQCQMEIKPAIMTQISINDIMPDGSIQFSSIQQTPGLQQRMTTQSFISSDFVHIEEMFDEFGTPVEFSETHERNIFRYSMKLNKPAEIGDTLYLESRGWIDGLVNKVSNTADEFIYRMNHSPSAGRTVRRVEIYRIPPETEWLDWPEGTSSHRTLNDGKNELYLEREIPAGGSLLTEFRYRLSNESGKYVKQFAPLKKKADTEEKREALERVEQITANATFHVGALVELAKLVPTAEFNHQRIVKAAELASMFVYNTLPLLEVARIAAKADRECEELDEILELVVRKLGSSPMLVQLARDAIKAADADEKEAIRARITEFQESADYQTLAEALEGQKTLLDPPASKYKPLGLQPAPWKDGDALRFRLLTKTGMEMGHLVWAVNGVEHEGKACWKVEQRLVVPSAGSIMASHVIAEKESFIPISGHTTHQLGSVDATYLPGKVLLRSNGAAAPREVEVPDPIYDNEQVIFLMRHLPLAEQYKASFPIMSVLSGAEGLECRIRVLKRESIDVASESHDCWKIRIQVYMGAMKAVEQTAWFTVENHVPVKFVTDQMDMLLAEHTSARQETMELKAHGARIDLPKDWFGYVLPSAGKDSEIVRLLPPDMKLTAMLCKDIRDTGVGSPKSAASKDIKVLKGYHKNYQVRQNSQRTNYADGLKVSHVFAADYEEQGREMTEYRAYFTADSRVFWFVFRMDRGEFESVRDELDAIIDGLKIILDPDAGITPFAHARKLKVEFTSEEAEVPFYCRANVPESKELEGEYTTPVVLTSEQNRLDVTILPTSSGSVRADLRAGVLNNVSYSGSTPFRLQAGKNGTSSSGDSRFQTFFTTIRVMDGDAHVGTGKFRFYRQKMTVIQLDGYVLKVDAAVEFPDTLTLKMQLLKAEGSEVLTSPSLTLKGGEEARMKISADGTPSYTIEVETMEL</sequence>
<dbReference type="Proteomes" id="UP000366872">
    <property type="component" value="Unassembled WGS sequence"/>
</dbReference>
<gene>
    <name evidence="3" type="ORF">PDESU_06528</name>
</gene>
<organism evidence="3 4">
    <name type="scientific">Pontiella desulfatans</name>
    <dbReference type="NCBI Taxonomy" id="2750659"/>
    <lineage>
        <taxon>Bacteria</taxon>
        <taxon>Pseudomonadati</taxon>
        <taxon>Kiritimatiellota</taxon>
        <taxon>Kiritimatiellia</taxon>
        <taxon>Kiritimatiellales</taxon>
        <taxon>Pontiellaceae</taxon>
        <taxon>Pontiella</taxon>
    </lineage>
</organism>
<dbReference type="Gene3D" id="1.25.40.10">
    <property type="entry name" value="Tetratricopeptide repeat domain"/>
    <property type="match status" value="1"/>
</dbReference>
<evidence type="ECO:0000256" key="2">
    <source>
        <dbReference type="SAM" id="SignalP"/>
    </source>
</evidence>
<evidence type="ECO:0000256" key="1">
    <source>
        <dbReference type="PROSITE-ProRule" id="PRU00339"/>
    </source>
</evidence>
<evidence type="ECO:0000313" key="4">
    <source>
        <dbReference type="Proteomes" id="UP000366872"/>
    </source>
</evidence>
<feature type="chain" id="PRO_5025395567" evidence="2">
    <location>
        <begin position="24"/>
        <end position="1434"/>
    </location>
</feature>
<reference evidence="3 4" key="1">
    <citation type="submission" date="2019-04" db="EMBL/GenBank/DDBJ databases">
        <authorList>
            <person name="Van Vliet M D."/>
        </authorList>
    </citation>
    <scope>NUCLEOTIDE SEQUENCE [LARGE SCALE GENOMIC DNA]</scope>
    <source>
        <strain evidence="3 4">F1</strain>
    </source>
</reference>
<dbReference type="InterPro" id="IPR021457">
    <property type="entry name" value="DUF3108"/>
</dbReference>
<dbReference type="InterPro" id="IPR019734">
    <property type="entry name" value="TPR_rpt"/>
</dbReference>
<keyword evidence="4" id="KW-1185">Reference proteome</keyword>
<dbReference type="SUPFAM" id="SSF48452">
    <property type="entry name" value="TPR-like"/>
    <property type="match status" value="1"/>
</dbReference>
<evidence type="ECO:0000313" key="3">
    <source>
        <dbReference type="EMBL" id="VGO17926.1"/>
    </source>
</evidence>